<dbReference type="GO" id="GO:0006355">
    <property type="term" value="P:regulation of DNA-templated transcription"/>
    <property type="evidence" value="ECO:0007669"/>
    <property type="project" value="InterPro"/>
</dbReference>
<dbReference type="InterPro" id="IPR001789">
    <property type="entry name" value="Sig_transdc_resp-reg_receiver"/>
</dbReference>
<keyword evidence="5" id="KW-1185">Reference proteome</keyword>
<dbReference type="GO" id="GO:0016301">
    <property type="term" value="F:kinase activity"/>
    <property type="evidence" value="ECO:0007669"/>
    <property type="project" value="UniProtKB-KW"/>
</dbReference>
<feature type="domain" description="PAS" evidence="3">
    <location>
        <begin position="141"/>
        <end position="211"/>
    </location>
</feature>
<dbReference type="SMART" id="SM00091">
    <property type="entry name" value="PAS"/>
    <property type="match status" value="2"/>
</dbReference>
<dbReference type="CDD" id="cd00130">
    <property type="entry name" value="PAS"/>
    <property type="match status" value="2"/>
</dbReference>
<dbReference type="GO" id="GO:0000160">
    <property type="term" value="P:phosphorelay signal transduction system"/>
    <property type="evidence" value="ECO:0007669"/>
    <property type="project" value="InterPro"/>
</dbReference>
<evidence type="ECO:0000259" key="2">
    <source>
        <dbReference type="PROSITE" id="PS50110"/>
    </source>
</evidence>
<dbReference type="Gene3D" id="3.30.450.20">
    <property type="entry name" value="PAS domain"/>
    <property type="match status" value="2"/>
</dbReference>
<dbReference type="Gene3D" id="3.40.50.2300">
    <property type="match status" value="1"/>
</dbReference>
<dbReference type="InterPro" id="IPR013656">
    <property type="entry name" value="PAS_4"/>
</dbReference>
<evidence type="ECO:0000313" key="4">
    <source>
        <dbReference type="EMBL" id="QSG03313.1"/>
    </source>
</evidence>
<reference evidence="4" key="1">
    <citation type="submission" date="2020-11" db="EMBL/GenBank/DDBJ databases">
        <title>Carbohydrate-dependent, anaerobic sulfur respiration: A novel catabolism in halophilic archaea.</title>
        <authorList>
            <person name="Sorokin D.Y."/>
            <person name="Messina E."/>
            <person name="Smedile F."/>
            <person name="La Cono V."/>
            <person name="Hallsworth J.E."/>
            <person name="Yakimov M.M."/>
        </authorList>
    </citation>
    <scope>NUCLEOTIDE SEQUENCE</scope>
    <source>
        <strain evidence="4">AArc-S</strain>
    </source>
</reference>
<feature type="domain" description="PAS" evidence="3">
    <location>
        <begin position="258"/>
        <end position="329"/>
    </location>
</feature>
<dbReference type="RefSeq" id="WP_238477369.1">
    <property type="nucleotide sequence ID" value="NZ_CP064786.1"/>
</dbReference>
<protein>
    <submittedName>
        <fullName evidence="4">Signal transduction histidine kinase with PAS domain</fullName>
    </submittedName>
</protein>
<dbReference type="PROSITE" id="PS50110">
    <property type="entry name" value="RESPONSE_REGULATORY"/>
    <property type="match status" value="1"/>
</dbReference>
<dbReference type="PANTHER" id="PTHR44757">
    <property type="entry name" value="DIGUANYLATE CYCLASE DGCP"/>
    <property type="match status" value="1"/>
</dbReference>
<dbReference type="KEGG" id="hara:AArcS_2114"/>
<dbReference type="Pfam" id="PF00989">
    <property type="entry name" value="PAS"/>
    <property type="match status" value="1"/>
</dbReference>
<accession>A0A897MW44</accession>
<sequence length="380" mass="43176">MATGSPSSIEVLIVDDNPRFGELAEMFLEDEFDDFAVTTATSADEGERLLAESDIDCIVSDYQMPERDGIEFLQAVREHSPELPFILMTGKGDETVASRAITAGVTDYIRKEAGSEHYDLLAHRIRNVVEQRRAEAAKQARNRRIRRVYERIDDGFVALDTEWRLTYMNSHASELLDRDREELLGQSIADVFPGIEETEFYDAARDVLAEKEAFTVEEHYDQLDAWIEARIYPDIDGLSVYFRDITERKEREKSLERSRKRYHALVDTAPTAILVTDAETGEIVEANQAAESLIGHSSEELSGEHHSKIHPEEDRGLYESLFRERLNSGSGLVNRHVDGSQIYVERADGERIPVEISAQVIELADERLVQSVIRDVVKRS</sequence>
<keyword evidence="1" id="KW-0597">Phosphoprotein</keyword>
<dbReference type="PANTHER" id="PTHR44757:SF2">
    <property type="entry name" value="BIOFILM ARCHITECTURE MAINTENANCE PROTEIN MBAA"/>
    <property type="match status" value="1"/>
</dbReference>
<feature type="modified residue" description="4-aspartylphosphate" evidence="1">
    <location>
        <position position="61"/>
    </location>
</feature>
<dbReference type="Pfam" id="PF00072">
    <property type="entry name" value="Response_reg"/>
    <property type="match status" value="1"/>
</dbReference>
<dbReference type="InterPro" id="IPR013767">
    <property type="entry name" value="PAS_fold"/>
</dbReference>
<dbReference type="InterPro" id="IPR011006">
    <property type="entry name" value="CheY-like_superfamily"/>
</dbReference>
<dbReference type="GeneID" id="70685490"/>
<dbReference type="PROSITE" id="PS50112">
    <property type="entry name" value="PAS"/>
    <property type="match status" value="2"/>
</dbReference>
<dbReference type="EMBL" id="CP064786">
    <property type="protein sequence ID" value="QSG03313.1"/>
    <property type="molecule type" value="Genomic_DNA"/>
</dbReference>
<dbReference type="Pfam" id="PF08448">
    <property type="entry name" value="PAS_4"/>
    <property type="match status" value="1"/>
</dbReference>
<dbReference type="SMART" id="SM00448">
    <property type="entry name" value="REC"/>
    <property type="match status" value="1"/>
</dbReference>
<name>A0A897MW44_9EURY</name>
<dbReference type="InterPro" id="IPR052155">
    <property type="entry name" value="Biofilm_reg_signaling"/>
</dbReference>
<feature type="domain" description="Response regulatory" evidence="2">
    <location>
        <begin position="10"/>
        <end position="126"/>
    </location>
</feature>
<keyword evidence="4" id="KW-0808">Transferase</keyword>
<organism evidence="4 5">
    <name type="scientific">Natranaeroarchaeum sulfidigenes</name>
    <dbReference type="NCBI Taxonomy" id="2784880"/>
    <lineage>
        <taxon>Archaea</taxon>
        <taxon>Methanobacteriati</taxon>
        <taxon>Methanobacteriota</taxon>
        <taxon>Stenosarchaea group</taxon>
        <taxon>Halobacteria</taxon>
        <taxon>Halobacteriales</taxon>
        <taxon>Natronoarchaeaceae</taxon>
        <taxon>Natranaeroarchaeum</taxon>
    </lineage>
</organism>
<evidence type="ECO:0000313" key="5">
    <source>
        <dbReference type="Proteomes" id="UP000663586"/>
    </source>
</evidence>
<dbReference type="InterPro" id="IPR000014">
    <property type="entry name" value="PAS"/>
</dbReference>
<evidence type="ECO:0000259" key="3">
    <source>
        <dbReference type="PROSITE" id="PS50112"/>
    </source>
</evidence>
<gene>
    <name evidence="4" type="primary">atoS8</name>
    <name evidence="4" type="ORF">AArcS_2114</name>
</gene>
<keyword evidence="4" id="KW-0418">Kinase</keyword>
<dbReference type="SUPFAM" id="SSF52172">
    <property type="entry name" value="CheY-like"/>
    <property type="match status" value="1"/>
</dbReference>
<evidence type="ECO:0000256" key="1">
    <source>
        <dbReference type="PROSITE-ProRule" id="PRU00169"/>
    </source>
</evidence>
<dbReference type="SUPFAM" id="SSF55785">
    <property type="entry name" value="PYP-like sensor domain (PAS domain)"/>
    <property type="match status" value="2"/>
</dbReference>
<dbReference type="NCBIfam" id="TIGR00229">
    <property type="entry name" value="sensory_box"/>
    <property type="match status" value="2"/>
</dbReference>
<proteinExistence type="predicted"/>
<dbReference type="CDD" id="cd00156">
    <property type="entry name" value="REC"/>
    <property type="match status" value="1"/>
</dbReference>
<dbReference type="InterPro" id="IPR035965">
    <property type="entry name" value="PAS-like_dom_sf"/>
</dbReference>
<dbReference type="Proteomes" id="UP000663586">
    <property type="component" value="Chromosome"/>
</dbReference>
<dbReference type="AlphaFoldDB" id="A0A897MW44"/>